<protein>
    <submittedName>
        <fullName evidence="2">CHAD domain-containing protein</fullName>
    </submittedName>
</protein>
<comment type="caution">
    <text evidence="2">The sequence shown here is derived from an EMBL/GenBank/DDBJ whole genome shotgun (WGS) entry which is preliminary data.</text>
</comment>
<dbReference type="AlphaFoldDB" id="A0A158ILW5"/>
<gene>
    <name evidence="2" type="ORF">AWB68_02829</name>
</gene>
<reference evidence="2" key="1">
    <citation type="submission" date="2016-01" db="EMBL/GenBank/DDBJ databases">
        <authorList>
            <person name="Peeters C."/>
        </authorList>
    </citation>
    <scope>NUCLEOTIDE SEQUENCE [LARGE SCALE GENOMIC DNA]</scope>
    <source>
        <strain evidence="2">LMG 22940</strain>
    </source>
</reference>
<keyword evidence="3" id="KW-1185">Reference proteome</keyword>
<dbReference type="PANTHER" id="PTHR39339">
    <property type="entry name" value="SLR1444 PROTEIN"/>
    <property type="match status" value="1"/>
</dbReference>
<name>A0A158ILW5_9BURK</name>
<dbReference type="Pfam" id="PF05235">
    <property type="entry name" value="CHAD"/>
    <property type="match status" value="1"/>
</dbReference>
<dbReference type="RefSeq" id="WP_087644971.1">
    <property type="nucleotide sequence ID" value="NZ_FCON02000025.1"/>
</dbReference>
<sequence length="479" mass="52862">MTARIELALVSPEKSFEEFAGNLAALPSLAGAEAVRSRVVLQDLETGVDGWRLWVGTEEGQSTVHAVEQLRPILPGLSRCRECVRPTAGDLAASLSGFGDVLPSLEGRDVEPGPAREMRRVQWRIGNVLATLTAENGERIILTFAAPRDDESAFDGMFSLAREAVDSLPLLLLADANAGTVASSDAPVIYASKLDLPKQSTTREAFLEIAASVALHWFGNDAGARHSLDVDRVHQLRVAQRRLKTLLKLFPEYVDEAWNETVAPDLKWFGDLLADARDWDVFTDTALTAFAAADAGGPSWQNAIDAANTKRLAAREKLGEALRSRRYLLLSLAFVEWLGRLDARPEDEPVPLMDYAKTHVRKLYRKIARVPDLATLDVPSRHRVRIHAKRLRYALEFLRSLTTQRTHGSIAKRLGRLQTVLGEGNDAAVAAERLATLPEASDYQRGFARAWAAVSEEKDAREGERILRSIGRPRVKTLD</sequence>
<dbReference type="PANTHER" id="PTHR39339:SF1">
    <property type="entry name" value="CHAD DOMAIN-CONTAINING PROTEIN"/>
    <property type="match status" value="1"/>
</dbReference>
<evidence type="ECO:0000313" key="2">
    <source>
        <dbReference type="EMBL" id="SAL57566.1"/>
    </source>
</evidence>
<organism evidence="2 3">
    <name type="scientific">Caballeronia choica</name>
    <dbReference type="NCBI Taxonomy" id="326476"/>
    <lineage>
        <taxon>Bacteria</taxon>
        <taxon>Pseudomonadati</taxon>
        <taxon>Pseudomonadota</taxon>
        <taxon>Betaproteobacteria</taxon>
        <taxon>Burkholderiales</taxon>
        <taxon>Burkholderiaceae</taxon>
        <taxon>Caballeronia</taxon>
    </lineage>
</organism>
<dbReference type="EMBL" id="FCON02000025">
    <property type="protein sequence ID" value="SAL57566.1"/>
    <property type="molecule type" value="Genomic_DNA"/>
</dbReference>
<dbReference type="Proteomes" id="UP000054770">
    <property type="component" value="Unassembled WGS sequence"/>
</dbReference>
<evidence type="ECO:0000259" key="1">
    <source>
        <dbReference type="PROSITE" id="PS51708"/>
    </source>
</evidence>
<dbReference type="InterPro" id="IPR007899">
    <property type="entry name" value="CHAD_dom"/>
</dbReference>
<proteinExistence type="predicted"/>
<dbReference type="Gene3D" id="1.40.20.10">
    <property type="entry name" value="CHAD domain"/>
    <property type="match status" value="1"/>
</dbReference>
<dbReference type="OrthoDB" id="3034217at2"/>
<feature type="domain" description="CHAD" evidence="1">
    <location>
        <begin position="199"/>
        <end position="476"/>
    </location>
</feature>
<dbReference type="SMART" id="SM00880">
    <property type="entry name" value="CHAD"/>
    <property type="match status" value="1"/>
</dbReference>
<evidence type="ECO:0000313" key="3">
    <source>
        <dbReference type="Proteomes" id="UP000054770"/>
    </source>
</evidence>
<accession>A0A158ILW5</accession>
<dbReference type="InterPro" id="IPR038186">
    <property type="entry name" value="CHAD_dom_sf"/>
</dbReference>
<dbReference type="PROSITE" id="PS51708">
    <property type="entry name" value="CHAD"/>
    <property type="match status" value="1"/>
</dbReference>